<dbReference type="PANTHER" id="PTHR30055">
    <property type="entry name" value="HTH-TYPE TRANSCRIPTIONAL REGULATOR RUTR"/>
    <property type="match status" value="1"/>
</dbReference>
<dbReference type="SUPFAM" id="SSF46689">
    <property type="entry name" value="Homeodomain-like"/>
    <property type="match status" value="1"/>
</dbReference>
<feature type="DNA-binding region" description="H-T-H motif" evidence="4">
    <location>
        <begin position="59"/>
        <end position="78"/>
    </location>
</feature>
<sequence>MVKNERRSFAIEVAACPDYGDQMSSTSTNSIYGDAEARRRRTLDAAIALLDEGGYSALTIRAVAKRSGTSTGLIYQYFVDKQDIFAALLSESQLEMADFVSSLPREQGLTPLLESMIPEFARHWARVGRLTTTWRDIEGMAGSDRDSMRELHASVAVFNSALIRALTESAAAEGSRLIEDPALIHLVLSGLKGLSDTIVINVAKEITPEHFVNFSARALARAITE</sequence>
<dbReference type="Pfam" id="PF00440">
    <property type="entry name" value="TetR_N"/>
    <property type="match status" value="1"/>
</dbReference>
<organism evidence="6">
    <name type="scientific">Nocardia globerula</name>
    <dbReference type="NCBI Taxonomy" id="1818"/>
    <lineage>
        <taxon>Bacteria</taxon>
        <taxon>Bacillati</taxon>
        <taxon>Actinomycetota</taxon>
        <taxon>Actinomycetes</taxon>
        <taxon>Mycobacteriales</taxon>
        <taxon>Nocardiaceae</taxon>
        <taxon>Nocardia</taxon>
    </lineage>
</organism>
<dbReference type="PANTHER" id="PTHR30055:SF234">
    <property type="entry name" value="HTH-TYPE TRANSCRIPTIONAL REGULATOR BETI"/>
    <property type="match status" value="1"/>
</dbReference>
<feature type="domain" description="HTH tetR-type" evidence="5">
    <location>
        <begin position="36"/>
        <end position="96"/>
    </location>
</feature>
<dbReference type="PROSITE" id="PS50977">
    <property type="entry name" value="HTH_TETR_2"/>
    <property type="match status" value="1"/>
</dbReference>
<name>A0A652YWE6_NOCGL</name>
<dbReference type="AlphaFoldDB" id="A0A652YWE6"/>
<gene>
    <name evidence="6" type="ORF">FNL38_101389</name>
</gene>
<proteinExistence type="predicted"/>
<evidence type="ECO:0000256" key="1">
    <source>
        <dbReference type="ARBA" id="ARBA00023015"/>
    </source>
</evidence>
<evidence type="ECO:0000313" key="6">
    <source>
        <dbReference type="EMBL" id="TYQ08022.1"/>
    </source>
</evidence>
<accession>A0A652YWE6</accession>
<keyword evidence="2 4" id="KW-0238">DNA-binding</keyword>
<dbReference type="EMBL" id="VNIQ01000001">
    <property type="protein sequence ID" value="TYQ08022.1"/>
    <property type="molecule type" value="Genomic_DNA"/>
</dbReference>
<dbReference type="InterPro" id="IPR009057">
    <property type="entry name" value="Homeodomain-like_sf"/>
</dbReference>
<dbReference type="Gene3D" id="1.10.357.10">
    <property type="entry name" value="Tetracycline Repressor, domain 2"/>
    <property type="match status" value="1"/>
</dbReference>
<reference evidence="6" key="1">
    <citation type="submission" date="2019-07" db="EMBL/GenBank/DDBJ databases">
        <title>Genomic Encyclopedia of Type Strains, Phase IV (KMG-IV): sequencing the most valuable type-strain genomes for metagenomic binning, comparative biology and taxonomic classification.</title>
        <authorList>
            <person name="Goeker M."/>
        </authorList>
    </citation>
    <scope>NUCLEOTIDE SEQUENCE</scope>
    <source>
        <strain evidence="6">DSM 44596</strain>
    </source>
</reference>
<comment type="caution">
    <text evidence="6">The sequence shown here is derived from an EMBL/GenBank/DDBJ whole genome shotgun (WGS) entry which is preliminary data.</text>
</comment>
<keyword evidence="1" id="KW-0805">Transcription regulation</keyword>
<keyword evidence="3" id="KW-0804">Transcription</keyword>
<evidence type="ECO:0000256" key="2">
    <source>
        <dbReference type="ARBA" id="ARBA00023125"/>
    </source>
</evidence>
<dbReference type="PRINTS" id="PR00455">
    <property type="entry name" value="HTHTETR"/>
</dbReference>
<evidence type="ECO:0000256" key="3">
    <source>
        <dbReference type="ARBA" id="ARBA00023163"/>
    </source>
</evidence>
<evidence type="ECO:0000256" key="4">
    <source>
        <dbReference type="PROSITE-ProRule" id="PRU00335"/>
    </source>
</evidence>
<dbReference type="GO" id="GO:0000976">
    <property type="term" value="F:transcription cis-regulatory region binding"/>
    <property type="evidence" value="ECO:0007669"/>
    <property type="project" value="TreeGrafter"/>
</dbReference>
<protein>
    <submittedName>
        <fullName evidence="6">TetR family transcriptional regulator</fullName>
    </submittedName>
</protein>
<evidence type="ECO:0000259" key="5">
    <source>
        <dbReference type="PROSITE" id="PS50977"/>
    </source>
</evidence>
<dbReference type="InterPro" id="IPR001647">
    <property type="entry name" value="HTH_TetR"/>
</dbReference>
<dbReference type="InterPro" id="IPR050109">
    <property type="entry name" value="HTH-type_TetR-like_transc_reg"/>
</dbReference>
<dbReference type="GO" id="GO:0003700">
    <property type="term" value="F:DNA-binding transcription factor activity"/>
    <property type="evidence" value="ECO:0007669"/>
    <property type="project" value="TreeGrafter"/>
</dbReference>